<dbReference type="CDD" id="cd18113">
    <property type="entry name" value="ATP-synt_F1_alpha_C"/>
    <property type="match status" value="1"/>
</dbReference>
<dbReference type="CDD" id="cd01132">
    <property type="entry name" value="F1-ATPase_alpha_CD"/>
    <property type="match status" value="1"/>
</dbReference>
<protein>
    <recommendedName>
        <fullName evidence="12">ATP synthase subunit alpha</fullName>
        <ecNumber evidence="12">7.1.2.2</ecNumber>
    </recommendedName>
    <alternativeName>
        <fullName evidence="12">ATP synthase F1 sector subunit alpha</fullName>
    </alternativeName>
    <alternativeName>
        <fullName evidence="12">F-ATPase subunit alpha</fullName>
    </alternativeName>
</protein>
<evidence type="ECO:0000256" key="11">
    <source>
        <dbReference type="ARBA" id="ARBA00023310"/>
    </source>
</evidence>
<organism evidence="16 17">
    <name type="scientific">Clostridium boliviensis</name>
    <dbReference type="NCBI Taxonomy" id="318465"/>
    <lineage>
        <taxon>Bacteria</taxon>
        <taxon>Bacillati</taxon>
        <taxon>Bacillota</taxon>
        <taxon>Clostridia</taxon>
        <taxon>Eubacteriales</taxon>
        <taxon>Clostridiaceae</taxon>
        <taxon>Clostridium</taxon>
    </lineage>
</organism>
<dbReference type="Pfam" id="PF02874">
    <property type="entry name" value="ATP-synt_ab_N"/>
    <property type="match status" value="1"/>
</dbReference>
<feature type="binding site" evidence="12">
    <location>
        <begin position="170"/>
        <end position="177"/>
    </location>
    <ligand>
        <name>ATP</name>
        <dbReference type="ChEBI" id="CHEBI:30616"/>
    </ligand>
</feature>
<evidence type="ECO:0000256" key="2">
    <source>
        <dbReference type="ARBA" id="ARBA00008936"/>
    </source>
</evidence>
<keyword evidence="8 12" id="KW-0406">Ion transport</keyword>
<dbReference type="SUPFAM" id="SSF50615">
    <property type="entry name" value="N-terminal domain of alpha and beta subunits of F1 ATP synthase"/>
    <property type="match status" value="1"/>
</dbReference>
<keyword evidence="4 12" id="KW-1003">Cell membrane</keyword>
<dbReference type="Proteomes" id="UP001276854">
    <property type="component" value="Unassembled WGS sequence"/>
</dbReference>
<evidence type="ECO:0000313" key="17">
    <source>
        <dbReference type="Proteomes" id="UP001276854"/>
    </source>
</evidence>
<dbReference type="NCBIfam" id="NF009884">
    <property type="entry name" value="PRK13343.1"/>
    <property type="match status" value="1"/>
</dbReference>
<dbReference type="CDD" id="cd18116">
    <property type="entry name" value="ATP-synt_F1_alpha_N"/>
    <property type="match status" value="1"/>
</dbReference>
<name>A0ABU4GVZ9_9CLOT</name>
<keyword evidence="7 12" id="KW-1278">Translocase</keyword>
<feature type="domain" description="ATPase F1/V1/A1 complex alpha/beta subunit nucleotide-binding" evidence="13">
    <location>
        <begin position="150"/>
        <end position="365"/>
    </location>
</feature>
<dbReference type="InterPro" id="IPR036121">
    <property type="entry name" value="ATPase_F1/V1/A1_a/bsu_N_sf"/>
</dbReference>
<gene>
    <name evidence="12 16" type="primary">atpA</name>
    <name evidence="16" type="ORF">RZO55_22780</name>
</gene>
<dbReference type="InterPro" id="IPR004100">
    <property type="entry name" value="ATPase_F1/V1/A1_a/bsu_N"/>
</dbReference>
<keyword evidence="9 12" id="KW-0472">Membrane</keyword>
<dbReference type="InterPro" id="IPR038376">
    <property type="entry name" value="ATP_synth_asu_C_sf"/>
</dbReference>
<comment type="similarity">
    <text evidence="2 12">Belongs to the ATPase alpha/beta chains family.</text>
</comment>
<evidence type="ECO:0000313" key="16">
    <source>
        <dbReference type="EMBL" id="MDW2800397.1"/>
    </source>
</evidence>
<dbReference type="EC" id="7.1.2.2" evidence="12"/>
<dbReference type="InterPro" id="IPR005294">
    <property type="entry name" value="ATP_synth_F1_asu"/>
</dbReference>
<keyword evidence="6 12" id="KW-0067">ATP-binding</keyword>
<dbReference type="InterPro" id="IPR000194">
    <property type="entry name" value="ATPase_F1/V1/A1_a/bsu_nucl-bd"/>
</dbReference>
<evidence type="ECO:0000256" key="8">
    <source>
        <dbReference type="ARBA" id="ARBA00023065"/>
    </source>
</evidence>
<proteinExistence type="inferred from homology"/>
<keyword evidence="12" id="KW-0375">Hydrogen ion transport</keyword>
<feature type="domain" description="ATPase F1/V1/A1 complex alpha/beta subunit N-terminal" evidence="15">
    <location>
        <begin position="27"/>
        <end position="92"/>
    </location>
</feature>
<evidence type="ECO:0000256" key="3">
    <source>
        <dbReference type="ARBA" id="ARBA00022448"/>
    </source>
</evidence>
<dbReference type="Pfam" id="PF00306">
    <property type="entry name" value="ATP-synt_ab_C"/>
    <property type="match status" value="1"/>
</dbReference>
<dbReference type="Pfam" id="PF00006">
    <property type="entry name" value="ATP-synt_ab"/>
    <property type="match status" value="1"/>
</dbReference>
<evidence type="ECO:0000256" key="9">
    <source>
        <dbReference type="ARBA" id="ARBA00023136"/>
    </source>
</evidence>
<comment type="function">
    <text evidence="12">Produces ATP from ADP in the presence of a proton gradient across the membrane. The alpha chain is a regulatory subunit.</text>
</comment>
<evidence type="ECO:0000256" key="5">
    <source>
        <dbReference type="ARBA" id="ARBA00022741"/>
    </source>
</evidence>
<evidence type="ECO:0000259" key="14">
    <source>
        <dbReference type="Pfam" id="PF00306"/>
    </source>
</evidence>
<dbReference type="SUPFAM" id="SSF52540">
    <property type="entry name" value="P-loop containing nucleoside triphosphate hydrolases"/>
    <property type="match status" value="1"/>
</dbReference>
<keyword evidence="11 12" id="KW-0066">ATP synthesis</keyword>
<evidence type="ECO:0000256" key="4">
    <source>
        <dbReference type="ARBA" id="ARBA00022475"/>
    </source>
</evidence>
<comment type="caution">
    <text evidence="16">The sequence shown here is derived from an EMBL/GenBank/DDBJ whole genome shotgun (WGS) entry which is preliminary data.</text>
</comment>
<dbReference type="Gene3D" id="1.20.150.20">
    <property type="entry name" value="ATP synthase alpha/beta chain, C-terminal domain"/>
    <property type="match status" value="1"/>
</dbReference>
<keyword evidence="3 12" id="KW-0813">Transport</keyword>
<evidence type="ECO:0000259" key="15">
    <source>
        <dbReference type="Pfam" id="PF02874"/>
    </source>
</evidence>
<dbReference type="InterPro" id="IPR000793">
    <property type="entry name" value="ATP_synth_asu_C"/>
</dbReference>
<reference evidence="16 17" key="1">
    <citation type="submission" date="2023-10" db="EMBL/GenBank/DDBJ databases">
        <title>A novel Glycoside Hydrolase 43-Like Enzyme from Clostrdium boliviensis is an Endo-xylanase, and a Candidate for Xylooligosaccharides Production from Different Xylan Substrates.</title>
        <authorList>
            <person name="Alvarez M.T."/>
            <person name="Rocabado-Villegas L.R."/>
            <person name="Salas-Veizaga D.M."/>
            <person name="Linares-Pasten J.A."/>
            <person name="Gudmundsdottir E.E."/>
            <person name="Hreggvidsson G.O."/>
            <person name="Adlercreutz P."/>
            <person name="Nordberg Karlsson E."/>
        </authorList>
    </citation>
    <scope>NUCLEOTIDE SEQUENCE [LARGE SCALE GENOMIC DNA]</scope>
    <source>
        <strain evidence="16 17">E-1</strain>
    </source>
</reference>
<evidence type="ECO:0000256" key="6">
    <source>
        <dbReference type="ARBA" id="ARBA00022840"/>
    </source>
</evidence>
<dbReference type="PANTHER" id="PTHR48082">
    <property type="entry name" value="ATP SYNTHASE SUBUNIT ALPHA, MITOCHONDRIAL"/>
    <property type="match status" value="1"/>
</dbReference>
<dbReference type="HAMAP" id="MF_01346">
    <property type="entry name" value="ATP_synth_alpha_bact"/>
    <property type="match status" value="1"/>
</dbReference>
<keyword evidence="10 12" id="KW-0139">CF(1)</keyword>
<dbReference type="SUPFAM" id="SSF47917">
    <property type="entry name" value="C-terminal domain of alpha and beta subunits of F1 ATP synthase"/>
    <property type="match status" value="1"/>
</dbReference>
<dbReference type="NCBIfam" id="TIGR00962">
    <property type="entry name" value="atpA"/>
    <property type="match status" value="1"/>
</dbReference>
<dbReference type="PROSITE" id="PS00152">
    <property type="entry name" value="ATPASE_ALPHA_BETA"/>
    <property type="match status" value="1"/>
</dbReference>
<dbReference type="EMBL" id="JAWONS010000324">
    <property type="protein sequence ID" value="MDW2800397.1"/>
    <property type="molecule type" value="Genomic_DNA"/>
</dbReference>
<evidence type="ECO:0000256" key="1">
    <source>
        <dbReference type="ARBA" id="ARBA00004370"/>
    </source>
</evidence>
<evidence type="ECO:0000256" key="12">
    <source>
        <dbReference type="HAMAP-Rule" id="MF_01346"/>
    </source>
</evidence>
<dbReference type="InterPro" id="IPR020003">
    <property type="entry name" value="ATPase_a/bsu_AS"/>
</dbReference>
<feature type="site" description="Required for activity" evidence="12">
    <location>
        <position position="363"/>
    </location>
</feature>
<evidence type="ECO:0000259" key="13">
    <source>
        <dbReference type="Pfam" id="PF00006"/>
    </source>
</evidence>
<dbReference type="InterPro" id="IPR027417">
    <property type="entry name" value="P-loop_NTPase"/>
</dbReference>
<comment type="catalytic activity">
    <reaction evidence="12">
        <text>ATP + H2O + 4 H(+)(in) = ADP + phosphate + 5 H(+)(out)</text>
        <dbReference type="Rhea" id="RHEA:57720"/>
        <dbReference type="ChEBI" id="CHEBI:15377"/>
        <dbReference type="ChEBI" id="CHEBI:15378"/>
        <dbReference type="ChEBI" id="CHEBI:30616"/>
        <dbReference type="ChEBI" id="CHEBI:43474"/>
        <dbReference type="ChEBI" id="CHEBI:456216"/>
        <dbReference type="EC" id="7.1.2.2"/>
    </reaction>
</comment>
<dbReference type="Gene3D" id="3.40.50.300">
    <property type="entry name" value="P-loop containing nucleotide triphosphate hydrolases"/>
    <property type="match status" value="1"/>
</dbReference>
<evidence type="ECO:0000256" key="10">
    <source>
        <dbReference type="ARBA" id="ARBA00023196"/>
    </source>
</evidence>
<dbReference type="Gene3D" id="2.40.30.20">
    <property type="match status" value="1"/>
</dbReference>
<dbReference type="PANTHER" id="PTHR48082:SF2">
    <property type="entry name" value="ATP SYNTHASE SUBUNIT ALPHA, MITOCHONDRIAL"/>
    <property type="match status" value="1"/>
</dbReference>
<evidence type="ECO:0000256" key="7">
    <source>
        <dbReference type="ARBA" id="ARBA00022967"/>
    </source>
</evidence>
<keyword evidence="17" id="KW-1185">Reference proteome</keyword>
<feature type="domain" description="ATP synthase alpha subunit C-terminal" evidence="14">
    <location>
        <begin position="372"/>
        <end position="497"/>
    </location>
</feature>
<dbReference type="InterPro" id="IPR023366">
    <property type="entry name" value="ATP_synth_asu-like_sf"/>
</dbReference>
<comment type="subcellular location">
    <subcellularLocation>
        <location evidence="12">Cell membrane</location>
        <topology evidence="12">Peripheral membrane protein</topology>
    </subcellularLocation>
    <subcellularLocation>
        <location evidence="1">Membrane</location>
    </subcellularLocation>
</comment>
<keyword evidence="5 12" id="KW-0547">Nucleotide-binding</keyword>
<accession>A0ABU4GVZ9</accession>
<sequence>MASINSDEIISILRSEIKDYDAHARDQEVGTVLSVGDGIATVYGIDHAMYGEIVIFENGVKGMVQDIRREDIGCILFGSDRDIKEGCKVTRTKKRAGIPVGDQFIGRVVNALGAPIDGKGEISSDDYRSIEHEAPGIIDRKSVSVPLETGILAIDSMFPIGRGQRELIIGDRQTGKTSLAVDAILNQKGKDVICVYVAIGQKASTVAKLVNTLTHYGAMEYTIVLSSTASEPAPLQYIAPYSGTALAEYFMYKGKDVLIVYDDLSKHAVAYRALSLLLERSPGREAYPGDVFYLHSRLLERSSRLKEELGGGSLTALPIIETQAGDVSAYIPTNVISITDGQIFLESDLFFSGMRPAVNVGLSVSRVGGAAQTKAMKKAAGSLRIDLAQCREMEVFTQFSSDLDAATKEQIQFGRGLTEMLKQPLCHPMSLHDQVISLITANNRLLLDVEVSKVKQFQRNLLDFFESVHPEIVTEIEETKVLADELKQKILDGVAEFKQKRV</sequence>
<dbReference type="InterPro" id="IPR033732">
    <property type="entry name" value="ATP_synth_F1_a_nt-bd_dom"/>
</dbReference>